<protein>
    <submittedName>
        <fullName evidence="3 4">Uncharacterized protein</fullName>
    </submittedName>
</protein>
<feature type="compositionally biased region" description="Basic and acidic residues" evidence="1">
    <location>
        <begin position="102"/>
        <end position="121"/>
    </location>
</feature>
<reference evidence="3" key="2">
    <citation type="submission" date="2016-05" db="EMBL/GenBank/DDBJ databases">
        <title>Comparative analysis highlights variable genome content of wheat rusts and divergence of the mating loci.</title>
        <authorList>
            <person name="Cuomo C.A."/>
            <person name="Bakkeren G."/>
            <person name="Szabo L."/>
            <person name="Khalil H."/>
            <person name="Joly D."/>
            <person name="Goldberg J."/>
            <person name="Young S."/>
            <person name="Zeng Q."/>
            <person name="Fellers J."/>
        </authorList>
    </citation>
    <scope>NUCLEOTIDE SEQUENCE [LARGE SCALE GENOMIC DNA]</scope>
    <source>
        <strain evidence="3">1-1 BBBD Race 1</strain>
    </source>
</reference>
<proteinExistence type="predicted"/>
<evidence type="ECO:0000313" key="3">
    <source>
        <dbReference type="EMBL" id="OAV91494.1"/>
    </source>
</evidence>
<feature type="signal peptide" evidence="2">
    <location>
        <begin position="1"/>
        <end position="20"/>
    </location>
</feature>
<sequence length="270" mass="29816">MTNLFPTFTKFLILLVFVTCIVDRHALVAVVVLNEKPATPLELGGKDRMTVMHELTSAPRHHRTSNGDESACIPTCLASTSKDTSQSGGAGDSALHSNHQPEQVRLEKIVTNDRPGERGHGEATSSVNSVSGMDSYSRKDMLNEKVHSSGSPPHSHTIIIENQQIEIPIEGKEYSAECAICLEALVDDQKENPKINPNNGPTDVPSCDSSDDPRNDPNNDERNDPKNEISSWPTCTSFFLRNGHIWQIEFTNLKFFTTRPANIFVIQRPA</sequence>
<evidence type="ECO:0000313" key="4">
    <source>
        <dbReference type="EnsemblFungi" id="PTTG_27960-t43_1-p1"/>
    </source>
</evidence>
<organism evidence="3">
    <name type="scientific">Puccinia triticina (isolate 1-1 / race 1 (BBBD))</name>
    <name type="common">Brown leaf rust fungus</name>
    <dbReference type="NCBI Taxonomy" id="630390"/>
    <lineage>
        <taxon>Eukaryota</taxon>
        <taxon>Fungi</taxon>
        <taxon>Dikarya</taxon>
        <taxon>Basidiomycota</taxon>
        <taxon>Pucciniomycotina</taxon>
        <taxon>Pucciniomycetes</taxon>
        <taxon>Pucciniales</taxon>
        <taxon>Pucciniaceae</taxon>
        <taxon>Puccinia</taxon>
    </lineage>
</organism>
<dbReference type="STRING" id="630390.A0A180GFZ3"/>
<reference evidence="4" key="4">
    <citation type="submission" date="2025-05" db="UniProtKB">
        <authorList>
            <consortium name="EnsemblFungi"/>
        </authorList>
    </citation>
    <scope>IDENTIFICATION</scope>
    <source>
        <strain evidence="4">isolate 1-1 / race 1 (BBBD)</strain>
    </source>
</reference>
<evidence type="ECO:0000313" key="5">
    <source>
        <dbReference type="Proteomes" id="UP000005240"/>
    </source>
</evidence>
<keyword evidence="2" id="KW-0732">Signal</keyword>
<dbReference type="VEuPathDB" id="FungiDB:PTTG_27960"/>
<dbReference type="Proteomes" id="UP000005240">
    <property type="component" value="Unassembled WGS sequence"/>
</dbReference>
<feature type="compositionally biased region" description="Polar residues" evidence="1">
    <location>
        <begin position="123"/>
        <end position="134"/>
    </location>
</feature>
<reference evidence="3" key="1">
    <citation type="submission" date="2009-11" db="EMBL/GenBank/DDBJ databases">
        <authorList>
            <consortium name="The Broad Institute Genome Sequencing Platform"/>
            <person name="Ward D."/>
            <person name="Feldgarden M."/>
            <person name="Earl A."/>
            <person name="Young S.K."/>
            <person name="Zeng Q."/>
            <person name="Koehrsen M."/>
            <person name="Alvarado L."/>
            <person name="Berlin A."/>
            <person name="Bochicchio J."/>
            <person name="Borenstein D."/>
            <person name="Chapman S.B."/>
            <person name="Chen Z."/>
            <person name="Engels R."/>
            <person name="Freedman E."/>
            <person name="Gellesch M."/>
            <person name="Goldberg J."/>
            <person name="Griggs A."/>
            <person name="Gujja S."/>
            <person name="Heilman E."/>
            <person name="Heiman D."/>
            <person name="Hepburn T."/>
            <person name="Howarth C."/>
            <person name="Jen D."/>
            <person name="Larson L."/>
            <person name="Lewis B."/>
            <person name="Mehta T."/>
            <person name="Park D."/>
            <person name="Pearson M."/>
            <person name="Roberts A."/>
            <person name="Saif S."/>
            <person name="Shea T."/>
            <person name="Shenoy N."/>
            <person name="Sisk P."/>
            <person name="Stolte C."/>
            <person name="Sykes S."/>
            <person name="Thomson T."/>
            <person name="Walk T."/>
            <person name="White J."/>
            <person name="Yandava C."/>
            <person name="Izard J."/>
            <person name="Baranova O.V."/>
            <person name="Blanton J.M."/>
            <person name="Tanner A.C."/>
            <person name="Dewhirst F.E."/>
            <person name="Haas B."/>
            <person name="Nusbaum C."/>
            <person name="Birren B."/>
        </authorList>
    </citation>
    <scope>NUCLEOTIDE SEQUENCE [LARGE SCALE GENOMIC DNA]</scope>
    <source>
        <strain evidence="3">1-1 BBBD Race 1</strain>
    </source>
</reference>
<feature type="chain" id="PRO_5008109884" evidence="2">
    <location>
        <begin position="21"/>
        <end position="270"/>
    </location>
</feature>
<dbReference type="EnsemblFungi" id="PTTG_27960-t43_1">
    <property type="protein sequence ID" value="PTTG_27960-t43_1-p1"/>
    <property type="gene ID" value="PTTG_27960"/>
</dbReference>
<feature type="region of interest" description="Disordered" evidence="1">
    <location>
        <begin position="191"/>
        <end position="229"/>
    </location>
</feature>
<dbReference type="AlphaFoldDB" id="A0A180GFZ3"/>
<dbReference type="EMBL" id="ADAS02000080">
    <property type="protein sequence ID" value="OAV91494.1"/>
    <property type="molecule type" value="Genomic_DNA"/>
</dbReference>
<feature type="region of interest" description="Disordered" evidence="1">
    <location>
        <begin position="79"/>
        <end position="134"/>
    </location>
</feature>
<name>A0A180GFZ3_PUCT1</name>
<accession>A0A180GFZ3</accession>
<evidence type="ECO:0000256" key="1">
    <source>
        <dbReference type="SAM" id="MobiDB-lite"/>
    </source>
</evidence>
<reference evidence="4 5" key="3">
    <citation type="journal article" date="2017" name="G3 (Bethesda)">
        <title>Comparative analysis highlights variable genome content of wheat rusts and divergence of the mating loci.</title>
        <authorList>
            <person name="Cuomo C.A."/>
            <person name="Bakkeren G."/>
            <person name="Khalil H.B."/>
            <person name="Panwar V."/>
            <person name="Joly D."/>
            <person name="Linning R."/>
            <person name="Sakthikumar S."/>
            <person name="Song X."/>
            <person name="Adiconis X."/>
            <person name="Fan L."/>
            <person name="Goldberg J.M."/>
            <person name="Levin J.Z."/>
            <person name="Young S."/>
            <person name="Zeng Q."/>
            <person name="Anikster Y."/>
            <person name="Bruce M."/>
            <person name="Wang M."/>
            <person name="Yin C."/>
            <person name="McCallum B."/>
            <person name="Szabo L.J."/>
            <person name="Hulbert S."/>
            <person name="Chen X."/>
            <person name="Fellers J.P."/>
        </authorList>
    </citation>
    <scope>NUCLEOTIDE SEQUENCE</scope>
    <source>
        <strain evidence="5">Isolate 1-1 / race 1 (BBBD)</strain>
        <strain evidence="4">isolate 1-1 / race 1 (BBBD)</strain>
    </source>
</reference>
<feature type="compositionally biased region" description="Basic and acidic residues" evidence="1">
    <location>
        <begin position="211"/>
        <end position="227"/>
    </location>
</feature>
<evidence type="ECO:0000256" key="2">
    <source>
        <dbReference type="SAM" id="SignalP"/>
    </source>
</evidence>
<gene>
    <name evidence="3" type="ORF">PTTG_27960</name>
</gene>
<keyword evidence="5" id="KW-1185">Reference proteome</keyword>